<evidence type="ECO:0000256" key="1">
    <source>
        <dbReference type="SAM" id="Phobius"/>
    </source>
</evidence>
<dbReference type="GeneID" id="14696261"/>
<keyword evidence="3" id="KW-1185">Reference proteome</keyword>
<dbReference type="RefSeq" id="XP_004227937.1">
    <property type="nucleotide sequence ID" value="XM_004227889.1"/>
</dbReference>
<dbReference type="EMBL" id="DF157658">
    <property type="protein sequence ID" value="GAB69719.1"/>
    <property type="molecule type" value="Genomic_DNA"/>
</dbReference>
<gene>
    <name evidence="2" type="ORF">PCYB_004680</name>
</gene>
<feature type="transmembrane region" description="Helical" evidence="1">
    <location>
        <begin position="90"/>
        <end position="116"/>
    </location>
</feature>
<organism evidence="2 3">
    <name type="scientific">Plasmodium cynomolgi (strain B)</name>
    <dbReference type="NCBI Taxonomy" id="1120755"/>
    <lineage>
        <taxon>Eukaryota</taxon>
        <taxon>Sar</taxon>
        <taxon>Alveolata</taxon>
        <taxon>Apicomplexa</taxon>
        <taxon>Aconoidasida</taxon>
        <taxon>Haemosporida</taxon>
        <taxon>Plasmodiidae</taxon>
        <taxon>Plasmodium</taxon>
        <taxon>Plasmodium (Plasmodium)</taxon>
    </lineage>
</organism>
<proteinExistence type="predicted"/>
<protein>
    <recommendedName>
        <fullName evidence="4">CYIR protein</fullName>
    </recommendedName>
</protein>
<sequence>EIYLKTPPWVRKSRKLNSKVELKKFPDIKNKVQGESMGIKPKEFSNKLAYSRIKNRALSYLVLAFLVAYPFALYFLGTMVAFFILKKYEWIIFGIGTPAFIGFVLLSVFLGTYYPFKKFKII</sequence>
<dbReference type="Proteomes" id="UP000006319">
    <property type="component" value="Unassembled WGS sequence"/>
</dbReference>
<name>K6V0A0_PLACD</name>
<evidence type="ECO:0000313" key="2">
    <source>
        <dbReference type="EMBL" id="GAB69719.1"/>
    </source>
</evidence>
<dbReference type="KEGG" id="pcy:PCYB_004680"/>
<keyword evidence="1" id="KW-1133">Transmembrane helix</keyword>
<dbReference type="AlphaFoldDB" id="K6V0A0"/>
<keyword evidence="1" id="KW-0472">Membrane</keyword>
<dbReference type="VEuPathDB" id="PlasmoDB:PCYB_004680"/>
<accession>K6V0A0</accession>
<evidence type="ECO:0008006" key="4">
    <source>
        <dbReference type="Google" id="ProtNLM"/>
    </source>
</evidence>
<reference evidence="2 3" key="1">
    <citation type="journal article" date="2012" name="Nat. Genet.">
        <title>Plasmodium cynomolgi genome sequences provide insight into Plasmodium vivax and the monkey malaria clade.</title>
        <authorList>
            <person name="Tachibana S."/>
            <person name="Sullivan S.A."/>
            <person name="Kawai S."/>
            <person name="Nakamura S."/>
            <person name="Kim H.R."/>
            <person name="Goto N."/>
            <person name="Arisue N."/>
            <person name="Palacpac N.M.Q."/>
            <person name="Honma H."/>
            <person name="Yagi M."/>
            <person name="Tougan T."/>
            <person name="Katakai Y."/>
            <person name="Kaneko O."/>
            <person name="Mita T."/>
            <person name="Kita K."/>
            <person name="Yasutomi Y."/>
            <person name="Sutton P.L."/>
            <person name="Shakhbatyan R."/>
            <person name="Horii T."/>
            <person name="Yasunaga T."/>
            <person name="Barnwell J.W."/>
            <person name="Escalante A.A."/>
            <person name="Carlton J.M."/>
            <person name="Tanabe K."/>
        </authorList>
    </citation>
    <scope>NUCLEOTIDE SEQUENCE [LARGE SCALE GENOMIC DNA]</scope>
    <source>
        <strain evidence="2 3">B</strain>
    </source>
</reference>
<keyword evidence="1" id="KW-0812">Transmembrane</keyword>
<evidence type="ECO:0000313" key="3">
    <source>
        <dbReference type="Proteomes" id="UP000006319"/>
    </source>
</evidence>
<feature type="transmembrane region" description="Helical" evidence="1">
    <location>
        <begin position="57"/>
        <end position="84"/>
    </location>
</feature>
<feature type="non-terminal residue" evidence="2">
    <location>
        <position position="1"/>
    </location>
</feature>